<evidence type="ECO:0000313" key="3">
    <source>
        <dbReference type="EMBL" id="GIY31172.1"/>
    </source>
</evidence>
<feature type="compositionally biased region" description="Basic and acidic residues" evidence="1">
    <location>
        <begin position="194"/>
        <end position="221"/>
    </location>
</feature>
<feature type="compositionally biased region" description="Basic and acidic residues" evidence="1">
    <location>
        <begin position="260"/>
        <end position="270"/>
    </location>
</feature>
<gene>
    <name evidence="3" type="primary">RSRC2</name>
    <name evidence="3" type="ORF">CDAR_6091</name>
</gene>
<dbReference type="PANTHER" id="PTHR22426">
    <property type="entry name" value="ARGININE_SERINE-RICH COILED-COIL PROTEIN 2"/>
    <property type="match status" value="1"/>
</dbReference>
<evidence type="ECO:0000256" key="1">
    <source>
        <dbReference type="SAM" id="MobiDB-lite"/>
    </source>
</evidence>
<dbReference type="PANTHER" id="PTHR22426:SF2">
    <property type="entry name" value="ARGININE_SERINE-RICH COILED-COIL PROTEIN 2"/>
    <property type="match status" value="1"/>
</dbReference>
<keyword evidence="4" id="KW-1185">Reference proteome</keyword>
<dbReference type="InterPro" id="IPR028124">
    <property type="entry name" value="SMAP_dom"/>
</dbReference>
<proteinExistence type="predicted"/>
<feature type="compositionally biased region" description="Basic residues" evidence="1">
    <location>
        <begin position="271"/>
        <end position="290"/>
    </location>
</feature>
<protein>
    <recommendedName>
        <fullName evidence="2">Small acidic protein-like domain-containing protein</fullName>
    </recommendedName>
</protein>
<feature type="compositionally biased region" description="Polar residues" evidence="1">
    <location>
        <begin position="153"/>
        <end position="164"/>
    </location>
</feature>
<feature type="compositionally biased region" description="Basic residues" evidence="1">
    <location>
        <begin position="308"/>
        <end position="319"/>
    </location>
</feature>
<feature type="region of interest" description="Disordered" evidence="1">
    <location>
        <begin position="54"/>
        <end position="117"/>
    </location>
</feature>
<name>A0AAV4SFQ7_9ARAC</name>
<feature type="region of interest" description="Disordered" evidence="1">
    <location>
        <begin position="153"/>
        <end position="344"/>
    </location>
</feature>
<dbReference type="Proteomes" id="UP001054837">
    <property type="component" value="Unassembled WGS sequence"/>
</dbReference>
<evidence type="ECO:0000313" key="4">
    <source>
        <dbReference type="Proteomes" id="UP001054837"/>
    </source>
</evidence>
<dbReference type="EMBL" id="BPLQ01007615">
    <property type="protein sequence ID" value="GIY31172.1"/>
    <property type="molecule type" value="Genomic_DNA"/>
</dbReference>
<sequence>MANEIGSKRAFQEDIFAEEPERFWKRENSVLEIQALPLHLKLIKSVKTKASCSGINYDTHTNEVKSDSSCSSSDDENGFILRGDSDSFKGVSRKQGSSSTSEGANQEVASSPHPPRIISRERLLSCFFDDDAQSGNVSGHFEKKDLAFKSSFENYSKNKQSPNFRTEDKSERLPSFSMERFMNGSNNEGKLPLKKKDYDNKLKKSGSDERSSRCWSPDKKSMYSRSRSKSHDRRSSSRRSSSPTRGKDKRTRSPYRPASRSRDRRSDRERRRSPRRRRSHSRDSRRHSRSRSYERHRSSRHASSGHDKYHRKRYSRSRSHSRDRSKGYNNRKPGSLPLSTSGGAVTPQMALAKTMAVMNAKAQAITGVPLPTYYNPTAVNPIKYAEQVHKRKLLWLPKDKNKNEEQPKNSVWNNTTFAQDQDGKMTAKFRKLMGIKSTDTEVPPPSESEDSVIKRQEELFQDLDKQYETARMVTHTQRGLGLGYSQTLYPPIQK</sequence>
<accession>A0AAV4SFQ7</accession>
<dbReference type="Pfam" id="PF15477">
    <property type="entry name" value="SMAP"/>
    <property type="match status" value="1"/>
</dbReference>
<feature type="compositionally biased region" description="Polar residues" evidence="1">
    <location>
        <begin position="94"/>
        <end position="109"/>
    </location>
</feature>
<reference evidence="3 4" key="1">
    <citation type="submission" date="2021-06" db="EMBL/GenBank/DDBJ databases">
        <title>Caerostris darwini draft genome.</title>
        <authorList>
            <person name="Kono N."/>
            <person name="Arakawa K."/>
        </authorList>
    </citation>
    <scope>NUCLEOTIDE SEQUENCE [LARGE SCALE GENOMIC DNA]</scope>
</reference>
<evidence type="ECO:0000259" key="2">
    <source>
        <dbReference type="Pfam" id="PF15477"/>
    </source>
</evidence>
<dbReference type="AlphaFoldDB" id="A0AAV4SFQ7"/>
<comment type="caution">
    <text evidence="3">The sequence shown here is derived from an EMBL/GenBank/DDBJ whole genome shotgun (WGS) entry which is preliminary data.</text>
</comment>
<feature type="domain" description="Small acidic protein-like" evidence="2">
    <location>
        <begin position="412"/>
        <end position="483"/>
    </location>
</feature>
<organism evidence="3 4">
    <name type="scientific">Caerostris darwini</name>
    <dbReference type="NCBI Taxonomy" id="1538125"/>
    <lineage>
        <taxon>Eukaryota</taxon>
        <taxon>Metazoa</taxon>
        <taxon>Ecdysozoa</taxon>
        <taxon>Arthropoda</taxon>
        <taxon>Chelicerata</taxon>
        <taxon>Arachnida</taxon>
        <taxon>Araneae</taxon>
        <taxon>Araneomorphae</taxon>
        <taxon>Entelegynae</taxon>
        <taxon>Araneoidea</taxon>
        <taxon>Araneidae</taxon>
        <taxon>Caerostris</taxon>
    </lineage>
</organism>